<organism evidence="2 3">
    <name type="scientific">Laodelphax striatellus</name>
    <name type="common">Small brown planthopper</name>
    <name type="synonym">Delphax striatella</name>
    <dbReference type="NCBI Taxonomy" id="195883"/>
    <lineage>
        <taxon>Eukaryota</taxon>
        <taxon>Metazoa</taxon>
        <taxon>Ecdysozoa</taxon>
        <taxon>Arthropoda</taxon>
        <taxon>Hexapoda</taxon>
        <taxon>Insecta</taxon>
        <taxon>Pterygota</taxon>
        <taxon>Neoptera</taxon>
        <taxon>Paraneoptera</taxon>
        <taxon>Hemiptera</taxon>
        <taxon>Auchenorrhyncha</taxon>
        <taxon>Fulgoroidea</taxon>
        <taxon>Delphacidae</taxon>
        <taxon>Criomorphinae</taxon>
        <taxon>Laodelphax</taxon>
    </lineage>
</organism>
<reference evidence="2 3" key="1">
    <citation type="journal article" date="2017" name="Gigascience">
        <title>Genome sequence of the small brown planthopper, Laodelphax striatellus.</title>
        <authorList>
            <person name="Zhu J."/>
            <person name="Jiang F."/>
            <person name="Wang X."/>
            <person name="Yang P."/>
            <person name="Bao Y."/>
            <person name="Zhao W."/>
            <person name="Wang W."/>
            <person name="Lu H."/>
            <person name="Wang Q."/>
            <person name="Cui N."/>
            <person name="Li J."/>
            <person name="Chen X."/>
            <person name="Luo L."/>
            <person name="Yu J."/>
            <person name="Kang L."/>
            <person name="Cui F."/>
        </authorList>
    </citation>
    <scope>NUCLEOTIDE SEQUENCE [LARGE SCALE GENOMIC DNA]</scope>
    <source>
        <strain evidence="2">Lst14</strain>
    </source>
</reference>
<comment type="caution">
    <text evidence="2">The sequence shown here is derived from an EMBL/GenBank/DDBJ whole genome shotgun (WGS) entry which is preliminary data.</text>
</comment>
<accession>A0A482WG57</accession>
<name>A0A482WG57_LAOST</name>
<evidence type="ECO:0000259" key="1">
    <source>
        <dbReference type="PROSITE" id="PS50181"/>
    </source>
</evidence>
<dbReference type="AlphaFoldDB" id="A0A482WG57"/>
<keyword evidence="3" id="KW-1185">Reference proteome</keyword>
<dbReference type="SMART" id="SM00256">
    <property type="entry name" value="FBOX"/>
    <property type="match status" value="1"/>
</dbReference>
<evidence type="ECO:0000313" key="2">
    <source>
        <dbReference type="EMBL" id="RZF32196.1"/>
    </source>
</evidence>
<dbReference type="Gene3D" id="1.20.1280.50">
    <property type="match status" value="1"/>
</dbReference>
<protein>
    <recommendedName>
        <fullName evidence="1">F-box domain-containing protein</fullName>
    </recommendedName>
</protein>
<dbReference type="InterPro" id="IPR036047">
    <property type="entry name" value="F-box-like_dom_sf"/>
</dbReference>
<dbReference type="OrthoDB" id="10257471at2759"/>
<dbReference type="SUPFAM" id="SSF81383">
    <property type="entry name" value="F-box domain"/>
    <property type="match status" value="1"/>
</dbReference>
<proteinExistence type="predicted"/>
<dbReference type="EMBL" id="QKKF02037473">
    <property type="protein sequence ID" value="RZF32196.1"/>
    <property type="molecule type" value="Genomic_DNA"/>
</dbReference>
<gene>
    <name evidence="2" type="ORF">LSTR_LSTR004059</name>
</gene>
<feature type="domain" description="F-box" evidence="1">
    <location>
        <begin position="1"/>
        <end position="47"/>
    </location>
</feature>
<dbReference type="InterPro" id="IPR001810">
    <property type="entry name" value="F-box_dom"/>
</dbReference>
<dbReference type="PROSITE" id="PS50181">
    <property type="entry name" value="FBOX"/>
    <property type="match status" value="1"/>
</dbReference>
<evidence type="ECO:0000313" key="3">
    <source>
        <dbReference type="Proteomes" id="UP000291343"/>
    </source>
</evidence>
<sequence>MDLAVVLPPEIVEKIFSHLQLRDLLACSEVSVSWYKHVSNVRLWRPFVRGDEKYWLQKYQSKECNNITSNFDDESRGLNAIITADTLLPVNRYKNAIRQRNIIKHNWSHGIFESRTLMPQSCGLKAFSRIEVEYPSLAPQDCLYHPILGTSENGEEGLYLIRLDAEPRIVYKLVENMNGVDAEEFVVCVMRDYVVWVLGVTVQCLALQNGLENSKVQTVGTVCDNEYIFLTMDIDNIIAWSHEWVYVWDKETFELRLHRDLSPETTIRNVCKSDGIIIISLFQYNKQVSTVEVTNISSNIEILHEFELDGRIIDVMCSKDFILFHFYSNGVDRLEGRNKITGELHFLRTFPSGVFDSNVTQVFDSLFIYRSKFVGSVEFDIARPEADVEFRLPLPFNSIKYLFENMLLGINWLMEGRCVEFFVWDWVKNIKLNMQSFSFTMFNINESRLIALDEEGVLRVIAYG</sequence>
<dbReference type="Pfam" id="PF12937">
    <property type="entry name" value="F-box-like"/>
    <property type="match status" value="1"/>
</dbReference>
<dbReference type="Proteomes" id="UP000291343">
    <property type="component" value="Unassembled WGS sequence"/>
</dbReference>
<dbReference type="InParanoid" id="A0A482WG57"/>